<evidence type="ECO:0000256" key="1">
    <source>
        <dbReference type="ARBA" id="ARBA00008779"/>
    </source>
</evidence>
<keyword evidence="4" id="KW-0106">Calcium</keyword>
<keyword evidence="2" id="KW-0479">Metal-binding</keyword>
<evidence type="ECO:0000256" key="2">
    <source>
        <dbReference type="ARBA" id="ARBA00022723"/>
    </source>
</evidence>
<keyword evidence="7" id="KW-1185">Reference proteome</keyword>
<dbReference type="Proteomes" id="UP001172082">
    <property type="component" value="Unassembled WGS sequence"/>
</dbReference>
<dbReference type="InterPro" id="IPR050738">
    <property type="entry name" value="Sulfatase"/>
</dbReference>
<name>A0ABT8L1A2_9BACT</name>
<dbReference type="InterPro" id="IPR017850">
    <property type="entry name" value="Alkaline_phosphatase_core_sf"/>
</dbReference>
<dbReference type="RefSeq" id="WP_346755630.1">
    <property type="nucleotide sequence ID" value="NZ_JAUJEA010000021.1"/>
</dbReference>
<feature type="domain" description="Sulfatase N-terminal" evidence="5">
    <location>
        <begin position="31"/>
        <end position="339"/>
    </location>
</feature>
<evidence type="ECO:0000313" key="6">
    <source>
        <dbReference type="EMBL" id="MDN5205608.1"/>
    </source>
</evidence>
<reference evidence="6" key="1">
    <citation type="submission" date="2023-06" db="EMBL/GenBank/DDBJ databases">
        <title>Genomic of Parafulvivirga corallium.</title>
        <authorList>
            <person name="Wang G."/>
        </authorList>
    </citation>
    <scope>NUCLEOTIDE SEQUENCE</scope>
    <source>
        <strain evidence="6">BMA10</strain>
    </source>
</reference>
<dbReference type="PANTHER" id="PTHR42693:SF53">
    <property type="entry name" value="ENDO-4-O-SULFATASE"/>
    <property type="match status" value="1"/>
</dbReference>
<comment type="caution">
    <text evidence="6">The sequence shown here is derived from an EMBL/GenBank/DDBJ whole genome shotgun (WGS) entry which is preliminary data.</text>
</comment>
<gene>
    <name evidence="6" type="ORF">QQ008_29760</name>
</gene>
<proteinExistence type="inferred from homology"/>
<dbReference type="InterPro" id="IPR000917">
    <property type="entry name" value="Sulfatase_N"/>
</dbReference>
<dbReference type="PROSITE" id="PS00149">
    <property type="entry name" value="SULFATASE_2"/>
    <property type="match status" value="1"/>
</dbReference>
<evidence type="ECO:0000256" key="3">
    <source>
        <dbReference type="ARBA" id="ARBA00022801"/>
    </source>
</evidence>
<evidence type="ECO:0000256" key="4">
    <source>
        <dbReference type="ARBA" id="ARBA00022837"/>
    </source>
</evidence>
<accession>A0ABT8L1A2</accession>
<sequence>MDKKQPTKISLFLSIAICLIINGCQSPQSKPNVIIIFTDDQGYADVGVYGAEGFQTPNLDGLAADGIKFTDFYVAATVCTPSRAALLTGSYPKRVGLHEAVLFPYSEKGLSPDELIIPEVLKEKGYTSACVGKWHLGHKEKFMPYNQGFDHYYGVPYSNDMDNHFYQHNNFQSPPLPLIVNGKEIESGPDQRYLTRKYTEESIRFIREQKDKPFFLYLAHNMPHLPLHVSEKFDGVSEYGLYGDVISEIDWSVGEIVQALKEEGLYDNTIIIFTSDNGPVTWTKAGNAKPLRGSKGTTWEGGQRVPAIVTWPKNIQKGQVINQVVTAMDILPTVADITGAKLPTDLKIDGSSIKNLLMDPNKYTSSERPLYYYARNGNLEAVRLGKWKLHSLKSNGWNEAEQGEFTVSLYDLENDISETQNLADNHPEVVERLKKMMEDFDNQLTKEARPVGTWIQSN</sequence>
<dbReference type="InterPro" id="IPR024607">
    <property type="entry name" value="Sulfatase_CS"/>
</dbReference>
<keyword evidence="3" id="KW-0378">Hydrolase</keyword>
<dbReference type="Gene3D" id="3.40.720.10">
    <property type="entry name" value="Alkaline Phosphatase, subunit A"/>
    <property type="match status" value="1"/>
</dbReference>
<protein>
    <submittedName>
        <fullName evidence="6">Sulfatase</fullName>
    </submittedName>
</protein>
<evidence type="ECO:0000313" key="7">
    <source>
        <dbReference type="Proteomes" id="UP001172082"/>
    </source>
</evidence>
<evidence type="ECO:0000259" key="5">
    <source>
        <dbReference type="Pfam" id="PF00884"/>
    </source>
</evidence>
<dbReference type="CDD" id="cd16026">
    <property type="entry name" value="GALNS_like"/>
    <property type="match status" value="1"/>
</dbReference>
<comment type="similarity">
    <text evidence="1">Belongs to the sulfatase family.</text>
</comment>
<dbReference type="SUPFAM" id="SSF53649">
    <property type="entry name" value="Alkaline phosphatase-like"/>
    <property type="match status" value="1"/>
</dbReference>
<dbReference type="EMBL" id="JAUJEA010000021">
    <property type="protein sequence ID" value="MDN5205608.1"/>
    <property type="molecule type" value="Genomic_DNA"/>
</dbReference>
<dbReference type="PANTHER" id="PTHR42693">
    <property type="entry name" value="ARYLSULFATASE FAMILY MEMBER"/>
    <property type="match status" value="1"/>
</dbReference>
<dbReference type="Pfam" id="PF00884">
    <property type="entry name" value="Sulfatase"/>
    <property type="match status" value="1"/>
</dbReference>
<organism evidence="6 7">
    <name type="scientific">Splendidivirga corallicola</name>
    <dbReference type="NCBI Taxonomy" id="3051826"/>
    <lineage>
        <taxon>Bacteria</taxon>
        <taxon>Pseudomonadati</taxon>
        <taxon>Bacteroidota</taxon>
        <taxon>Cytophagia</taxon>
        <taxon>Cytophagales</taxon>
        <taxon>Splendidivirgaceae</taxon>
        <taxon>Splendidivirga</taxon>
    </lineage>
</organism>
<dbReference type="Gene3D" id="3.30.1120.10">
    <property type="match status" value="1"/>
</dbReference>
<dbReference type="Pfam" id="PF14707">
    <property type="entry name" value="Sulfatase_C"/>
    <property type="match status" value="1"/>
</dbReference>